<dbReference type="GO" id="GO:0030145">
    <property type="term" value="F:manganese ion binding"/>
    <property type="evidence" value="ECO:0007669"/>
    <property type="project" value="InterPro"/>
</dbReference>
<proteinExistence type="predicted"/>
<evidence type="ECO:0000259" key="5">
    <source>
        <dbReference type="SMART" id="SM01011"/>
    </source>
</evidence>
<keyword evidence="4" id="KW-0464">Manganese</keyword>
<dbReference type="SUPFAM" id="SSF53092">
    <property type="entry name" value="Creatinase/prolidase N-terminal domain"/>
    <property type="match status" value="1"/>
</dbReference>
<dbReference type="PANTHER" id="PTHR43226:SF1">
    <property type="entry name" value="XAA-PRO DIPEPTIDASE"/>
    <property type="match status" value="1"/>
</dbReference>
<comment type="cofactor">
    <cofactor evidence="1">
        <name>Mn(2+)</name>
        <dbReference type="ChEBI" id="CHEBI:29035"/>
    </cofactor>
</comment>
<dbReference type="Proteomes" id="UP001149090">
    <property type="component" value="Unassembled WGS sequence"/>
</dbReference>
<dbReference type="SUPFAM" id="SSF55920">
    <property type="entry name" value="Creatinase/aminopeptidase"/>
    <property type="match status" value="1"/>
</dbReference>
<dbReference type="AlphaFoldDB" id="A0A9Q0RFG2"/>
<organism evidence="6 7">
    <name type="scientific">Anaeramoeba ignava</name>
    <name type="common">Anaerobic marine amoeba</name>
    <dbReference type="NCBI Taxonomy" id="1746090"/>
    <lineage>
        <taxon>Eukaryota</taxon>
        <taxon>Metamonada</taxon>
        <taxon>Anaeramoebidae</taxon>
        <taxon>Anaeramoeba</taxon>
    </lineage>
</organism>
<name>A0A9Q0RFG2_ANAIG</name>
<dbReference type="PANTHER" id="PTHR43226">
    <property type="entry name" value="XAA-PRO AMINOPEPTIDASE 3"/>
    <property type="match status" value="1"/>
</dbReference>
<dbReference type="Pfam" id="PF05195">
    <property type="entry name" value="AMP_N"/>
    <property type="match status" value="1"/>
</dbReference>
<dbReference type="GO" id="GO:0006508">
    <property type="term" value="P:proteolysis"/>
    <property type="evidence" value="ECO:0007669"/>
    <property type="project" value="TreeGrafter"/>
</dbReference>
<dbReference type="OrthoDB" id="10261878at2759"/>
<dbReference type="InterPro" id="IPR029149">
    <property type="entry name" value="Creatin/AminoP/Spt16_N"/>
</dbReference>
<dbReference type="SMART" id="SM01011">
    <property type="entry name" value="AMP_N"/>
    <property type="match status" value="1"/>
</dbReference>
<evidence type="ECO:0000256" key="3">
    <source>
        <dbReference type="ARBA" id="ARBA00022801"/>
    </source>
</evidence>
<sequence length="444" mass="50766">MEVFKENRERLYNSSLKGFAFLQSGPSGERYNTDRDLAFRQESNFFWLTGVVEPDCNAFVDFEKKKTTLFVPKLPSEYAVWLGKIETLESIQKKYEIDAIYYNTEIGKFIEDNKITEVHVMKTLNFKPVAEIEKLVKKNEDLEYTIGELRVYKTDKEIELLRIASDNGSFGHIEAMKAVKPGKYEYQVQGKLLESYYSKGGQHTSFEAIIVAGKDSSTLHYIFNDKLIKDGDLVLIDAGTEHRCYASDITRTIPANGKYSDDQKMIYSIVLDAQKTCIEMLKPGVDFIDVHTTAVKTILKGLLKIGLVKGDFDELMEHHICSLFMPHGLGHSMGLDVHDCNGYPRGVERIKNPTYQYLRFHRKLEKGVVITIEPGCYFIDALLEPAIANPEVNKYLNLEMLARFRNFGGIRIEDDLVITETGYENLTKVPKEIDEIEKLLAQNN</sequence>
<dbReference type="CDD" id="cd01087">
    <property type="entry name" value="Prolidase"/>
    <property type="match status" value="1"/>
</dbReference>
<dbReference type="FunFam" id="3.90.230.10:FF:000002">
    <property type="entry name" value="Xaa-Pro aminopeptidase 3"/>
    <property type="match status" value="1"/>
</dbReference>
<keyword evidence="7" id="KW-1185">Reference proteome</keyword>
<evidence type="ECO:0000313" key="7">
    <source>
        <dbReference type="Proteomes" id="UP001149090"/>
    </source>
</evidence>
<evidence type="ECO:0000256" key="1">
    <source>
        <dbReference type="ARBA" id="ARBA00001936"/>
    </source>
</evidence>
<feature type="domain" description="Aminopeptidase P N-terminal" evidence="5">
    <location>
        <begin position="1"/>
        <end position="131"/>
    </location>
</feature>
<dbReference type="OMA" id="DAHALFF"/>
<dbReference type="GO" id="GO:0070006">
    <property type="term" value="F:metalloaminopeptidase activity"/>
    <property type="evidence" value="ECO:0007669"/>
    <property type="project" value="InterPro"/>
</dbReference>
<dbReference type="Gene3D" id="3.90.230.10">
    <property type="entry name" value="Creatinase/methionine aminopeptidase superfamily"/>
    <property type="match status" value="1"/>
</dbReference>
<dbReference type="InterPro" id="IPR036005">
    <property type="entry name" value="Creatinase/aminopeptidase-like"/>
</dbReference>
<dbReference type="Gene3D" id="3.40.350.10">
    <property type="entry name" value="Creatinase/prolidase N-terminal domain"/>
    <property type="match status" value="1"/>
</dbReference>
<protein>
    <submittedName>
        <fullName evidence="6">Xaa-pro dipeptidase</fullName>
    </submittedName>
</protein>
<dbReference type="InterPro" id="IPR000994">
    <property type="entry name" value="Pept_M24"/>
</dbReference>
<dbReference type="InterPro" id="IPR052433">
    <property type="entry name" value="X-Pro_dipept-like"/>
</dbReference>
<accession>A0A9Q0RFG2</accession>
<evidence type="ECO:0000256" key="4">
    <source>
        <dbReference type="ARBA" id="ARBA00023211"/>
    </source>
</evidence>
<comment type="caution">
    <text evidence="6">The sequence shown here is derived from an EMBL/GenBank/DDBJ whole genome shotgun (WGS) entry which is preliminary data.</text>
</comment>
<dbReference type="InterPro" id="IPR007865">
    <property type="entry name" value="Aminopep_P_N"/>
</dbReference>
<evidence type="ECO:0000313" key="6">
    <source>
        <dbReference type="EMBL" id="KAJ5078177.1"/>
    </source>
</evidence>
<keyword evidence="2" id="KW-0479">Metal-binding</keyword>
<gene>
    <name evidence="6" type="ORF">M0811_04965</name>
</gene>
<reference evidence="6" key="1">
    <citation type="submission" date="2022-10" db="EMBL/GenBank/DDBJ databases">
        <title>Novel sulphate-reducing endosymbionts in the free-living metamonad Anaeramoeba.</title>
        <authorList>
            <person name="Jerlstrom-Hultqvist J."/>
            <person name="Cepicka I."/>
            <person name="Gallot-Lavallee L."/>
            <person name="Salas-Leiva D."/>
            <person name="Curtis B.A."/>
            <person name="Zahonova K."/>
            <person name="Pipaliya S."/>
            <person name="Dacks J."/>
            <person name="Roger A.J."/>
        </authorList>
    </citation>
    <scope>NUCLEOTIDE SEQUENCE</scope>
    <source>
        <strain evidence="6">BMAN</strain>
    </source>
</reference>
<evidence type="ECO:0000256" key="2">
    <source>
        <dbReference type="ARBA" id="ARBA00022723"/>
    </source>
</evidence>
<dbReference type="Pfam" id="PF00557">
    <property type="entry name" value="Peptidase_M24"/>
    <property type="match status" value="1"/>
</dbReference>
<dbReference type="EMBL" id="JAPDFW010000054">
    <property type="protein sequence ID" value="KAJ5078177.1"/>
    <property type="molecule type" value="Genomic_DNA"/>
</dbReference>
<keyword evidence="3" id="KW-0378">Hydrolase</keyword>